<dbReference type="RefSeq" id="WP_214621121.1">
    <property type="nucleotide sequence ID" value="NZ_JAHGAW010000001.1"/>
</dbReference>
<name>A0A9X1D8F8_9SPHN</name>
<protein>
    <submittedName>
        <fullName evidence="2">Uncharacterized protein</fullName>
    </submittedName>
</protein>
<comment type="caution">
    <text evidence="2">The sequence shown here is derived from an EMBL/GenBank/DDBJ whole genome shotgun (WGS) entry which is preliminary data.</text>
</comment>
<gene>
    <name evidence="2" type="ORF">KK488_00145</name>
</gene>
<keyword evidence="1" id="KW-1133">Transmembrane helix</keyword>
<keyword evidence="1" id="KW-0472">Membrane</keyword>
<organism evidence="2 3">
    <name type="scientific">Sphingobium nicotianae</name>
    <dbReference type="NCBI Taxonomy" id="2782607"/>
    <lineage>
        <taxon>Bacteria</taxon>
        <taxon>Pseudomonadati</taxon>
        <taxon>Pseudomonadota</taxon>
        <taxon>Alphaproteobacteria</taxon>
        <taxon>Sphingomonadales</taxon>
        <taxon>Sphingomonadaceae</taxon>
        <taxon>Sphingobium</taxon>
    </lineage>
</organism>
<feature type="transmembrane region" description="Helical" evidence="1">
    <location>
        <begin position="103"/>
        <end position="123"/>
    </location>
</feature>
<feature type="transmembrane region" description="Helical" evidence="1">
    <location>
        <begin position="48"/>
        <end position="72"/>
    </location>
</feature>
<dbReference type="EMBL" id="JAHGAW010000001">
    <property type="protein sequence ID" value="MBT2185359.1"/>
    <property type="molecule type" value="Genomic_DNA"/>
</dbReference>
<keyword evidence="1" id="KW-0812">Transmembrane</keyword>
<reference evidence="2" key="1">
    <citation type="submission" date="2021-05" db="EMBL/GenBank/DDBJ databases">
        <title>Genome of Sphingobium sp. strain.</title>
        <authorList>
            <person name="Fan R."/>
        </authorList>
    </citation>
    <scope>NUCLEOTIDE SEQUENCE</scope>
    <source>
        <strain evidence="2">H33</strain>
    </source>
</reference>
<dbReference type="Proteomes" id="UP001138757">
    <property type="component" value="Unassembled WGS sequence"/>
</dbReference>
<evidence type="ECO:0000256" key="1">
    <source>
        <dbReference type="SAM" id="Phobius"/>
    </source>
</evidence>
<feature type="transmembrane region" description="Helical" evidence="1">
    <location>
        <begin position="7"/>
        <end position="28"/>
    </location>
</feature>
<accession>A0A9X1D8F8</accession>
<dbReference type="AlphaFoldDB" id="A0A9X1D8F8"/>
<feature type="transmembrane region" description="Helical" evidence="1">
    <location>
        <begin position="277"/>
        <end position="300"/>
    </location>
</feature>
<evidence type="ECO:0000313" key="2">
    <source>
        <dbReference type="EMBL" id="MBT2185359.1"/>
    </source>
</evidence>
<keyword evidence="3" id="KW-1185">Reference proteome</keyword>
<sequence>MSRQLNFAVRVLGFWVAVVSLFFLFQSVEYRGIVAQLAEWQYLEFKRYWPALTFVALTTLFSAPLIIAVWLLRVRQRRDEGLGPARVDDGRIIRSRLGRLQGFFMGMCAGSLLAVVIILILRLQLPSDQGTPRSIVLGSPDAIAPVEGRAVLTGTVDLSETAQYNEDLFLVKRTLYFAPIREATPGPDTAKNEPLRYFVEVRRNDVKGYDAIKFPDQKKLVRVWRFRVPEGAFTPYLQGVLRRRALPGEMMSLYRYAGYDVDSDTYVLFSSPEKLSWHYYVLAGEFGLSALISGIAAIIFGRRKRAVTRRLQEEAGFNTGAAPSPRKSVASTSA</sequence>
<proteinExistence type="predicted"/>
<evidence type="ECO:0000313" key="3">
    <source>
        <dbReference type="Proteomes" id="UP001138757"/>
    </source>
</evidence>